<comment type="caution">
    <text evidence="1">The sequence shown here is derived from an EMBL/GenBank/DDBJ whole genome shotgun (WGS) entry which is preliminary data.</text>
</comment>
<name>A0AAQ1GG58_9BURK</name>
<dbReference type="Proteomes" id="UP000183529">
    <property type="component" value="Unassembled WGS sequence"/>
</dbReference>
<evidence type="ECO:0000313" key="1">
    <source>
        <dbReference type="EMBL" id="SEJ74284.1"/>
    </source>
</evidence>
<proteinExistence type="predicted"/>
<evidence type="ECO:0000313" key="2">
    <source>
        <dbReference type="Proteomes" id="UP000183529"/>
    </source>
</evidence>
<accession>A0AAQ1GG58</accession>
<reference evidence="1 2" key="1">
    <citation type="submission" date="2016-10" db="EMBL/GenBank/DDBJ databases">
        <authorList>
            <person name="Varghese N."/>
            <person name="Submissions S."/>
        </authorList>
    </citation>
    <scope>NUCLEOTIDE SEQUENCE [LARGE SCALE GENOMIC DNA]</scope>
    <source>
        <strain evidence="1 2">LMG 22274</strain>
    </source>
</reference>
<sequence>MDWFNADLLRDCIAQVIDRLAALFATPKQKLKVVDTLACASQPDPASGLMFKRTRPIAKPGATGALVASTVLTSGKRERII</sequence>
<gene>
    <name evidence="1" type="ORF">SAMN05216550_1082</name>
</gene>
<dbReference type="AlphaFoldDB" id="A0AAQ1GG58"/>
<organism evidence="1 2">
    <name type="scientific">Paraburkholderia tropica</name>
    <dbReference type="NCBI Taxonomy" id="92647"/>
    <lineage>
        <taxon>Bacteria</taxon>
        <taxon>Pseudomonadati</taxon>
        <taxon>Pseudomonadota</taxon>
        <taxon>Betaproteobacteria</taxon>
        <taxon>Burkholderiales</taxon>
        <taxon>Burkholderiaceae</taxon>
        <taxon>Paraburkholderia</taxon>
    </lineage>
</organism>
<protein>
    <submittedName>
        <fullName evidence="1">Uncharacterized protein</fullName>
    </submittedName>
</protein>
<dbReference type="EMBL" id="FNZM01000008">
    <property type="protein sequence ID" value="SEJ74284.1"/>
    <property type="molecule type" value="Genomic_DNA"/>
</dbReference>
<dbReference type="RefSeq" id="WP_074983801.1">
    <property type="nucleotide sequence ID" value="NZ_CADFGN010000003.1"/>
</dbReference>